<proteinExistence type="inferred from homology"/>
<evidence type="ECO:0000256" key="7">
    <source>
        <dbReference type="ARBA" id="ARBA00022676"/>
    </source>
</evidence>
<evidence type="ECO:0000256" key="10">
    <source>
        <dbReference type="ARBA" id="ARBA00022960"/>
    </source>
</evidence>
<dbReference type="InterPro" id="IPR013783">
    <property type="entry name" value="Ig-like_fold"/>
</dbReference>
<keyword evidence="7" id="KW-0328">Glycosyltransferase</keyword>
<comment type="caution">
    <text evidence="20">The sequence shown here is derived from an EMBL/GenBank/DDBJ whole genome shotgun (WGS) entry which is preliminary data.</text>
</comment>
<evidence type="ECO:0000256" key="14">
    <source>
        <dbReference type="ARBA" id="ARBA00023316"/>
    </source>
</evidence>
<comment type="catalytic activity">
    <reaction evidence="15">
        <text>Preferential cleavage: (Ac)2-L-Lys-D-Ala-|-D-Ala. Also transpeptidation of peptidyl-alanyl moieties that are N-acyl substituents of D-alanine.</text>
        <dbReference type="EC" id="3.4.16.4"/>
    </reaction>
</comment>
<protein>
    <submittedName>
        <fullName evidence="20">PBP1A family penicillin-binding protein</fullName>
    </submittedName>
</protein>
<dbReference type="Proteomes" id="UP000268829">
    <property type="component" value="Unassembled WGS sequence"/>
</dbReference>
<keyword evidence="6" id="KW-0645">Protease</keyword>
<dbReference type="GO" id="GO:0006508">
    <property type="term" value="P:proteolysis"/>
    <property type="evidence" value="ECO:0007669"/>
    <property type="project" value="UniProtKB-KW"/>
</dbReference>
<dbReference type="Pfam" id="PF00912">
    <property type="entry name" value="Transgly"/>
    <property type="match status" value="1"/>
</dbReference>
<dbReference type="GO" id="GO:0008955">
    <property type="term" value="F:peptidoglycan glycosyltransferase activity"/>
    <property type="evidence" value="ECO:0007669"/>
    <property type="project" value="UniProtKB-EC"/>
</dbReference>
<name>A0A3M8AXH0_9BACL</name>
<evidence type="ECO:0000256" key="5">
    <source>
        <dbReference type="ARBA" id="ARBA00022645"/>
    </source>
</evidence>
<dbReference type="PROSITE" id="PS50853">
    <property type="entry name" value="FN3"/>
    <property type="match status" value="1"/>
</dbReference>
<feature type="region of interest" description="Disordered" evidence="17">
    <location>
        <begin position="907"/>
        <end position="969"/>
    </location>
</feature>
<evidence type="ECO:0000256" key="4">
    <source>
        <dbReference type="ARBA" id="ARBA00022475"/>
    </source>
</evidence>
<dbReference type="Pfam" id="PF00905">
    <property type="entry name" value="Transpeptidase"/>
    <property type="match status" value="1"/>
</dbReference>
<dbReference type="FunFam" id="1.10.3810.10:FF:000001">
    <property type="entry name" value="Penicillin-binding protein 1A"/>
    <property type="match status" value="1"/>
</dbReference>
<keyword evidence="11" id="KW-0573">Peptidoglycan synthesis</keyword>
<dbReference type="GO" id="GO:0030288">
    <property type="term" value="C:outer membrane-bounded periplasmic space"/>
    <property type="evidence" value="ECO:0007669"/>
    <property type="project" value="TreeGrafter"/>
</dbReference>
<feature type="compositionally biased region" description="Low complexity" evidence="17">
    <location>
        <begin position="941"/>
        <end position="956"/>
    </location>
</feature>
<dbReference type="GO" id="GO:0009252">
    <property type="term" value="P:peptidoglycan biosynthetic process"/>
    <property type="evidence" value="ECO:0007669"/>
    <property type="project" value="UniProtKB-KW"/>
</dbReference>
<dbReference type="Gene3D" id="2.60.40.10">
    <property type="entry name" value="Immunoglobulins"/>
    <property type="match status" value="2"/>
</dbReference>
<dbReference type="RefSeq" id="WP_122905360.1">
    <property type="nucleotide sequence ID" value="NZ_RHHS01000032.1"/>
</dbReference>
<dbReference type="SUPFAM" id="SSF49265">
    <property type="entry name" value="Fibronectin type III"/>
    <property type="match status" value="2"/>
</dbReference>
<comment type="subcellular location">
    <subcellularLocation>
        <location evidence="1">Cell membrane</location>
    </subcellularLocation>
</comment>
<dbReference type="PANTHER" id="PTHR32282:SF11">
    <property type="entry name" value="PENICILLIN-BINDING PROTEIN 1B"/>
    <property type="match status" value="1"/>
</dbReference>
<keyword evidence="10" id="KW-0133">Cell shape</keyword>
<dbReference type="GO" id="GO:0005886">
    <property type="term" value="C:plasma membrane"/>
    <property type="evidence" value="ECO:0007669"/>
    <property type="project" value="UniProtKB-SubCell"/>
</dbReference>
<dbReference type="InterPro" id="IPR003961">
    <property type="entry name" value="FN3_dom"/>
</dbReference>
<evidence type="ECO:0000256" key="17">
    <source>
        <dbReference type="SAM" id="MobiDB-lite"/>
    </source>
</evidence>
<keyword evidence="21" id="KW-1185">Reference proteome</keyword>
<dbReference type="InterPro" id="IPR001460">
    <property type="entry name" value="PCN-bd_Tpept"/>
</dbReference>
<feature type="region of interest" description="Disordered" evidence="17">
    <location>
        <begin position="775"/>
        <end position="823"/>
    </location>
</feature>
<dbReference type="InterPro" id="IPR023346">
    <property type="entry name" value="Lysozyme-like_dom_sf"/>
</dbReference>
<dbReference type="CDD" id="cd00063">
    <property type="entry name" value="FN3"/>
    <property type="match status" value="2"/>
</dbReference>
<feature type="compositionally biased region" description="Basic and acidic residues" evidence="17">
    <location>
        <begin position="795"/>
        <end position="809"/>
    </location>
</feature>
<evidence type="ECO:0000256" key="1">
    <source>
        <dbReference type="ARBA" id="ARBA00004236"/>
    </source>
</evidence>
<dbReference type="PANTHER" id="PTHR32282">
    <property type="entry name" value="BINDING PROTEIN TRANSPEPTIDASE, PUTATIVE-RELATED"/>
    <property type="match status" value="1"/>
</dbReference>
<feature type="compositionally biased region" description="Polar residues" evidence="17">
    <location>
        <begin position="907"/>
        <end position="928"/>
    </location>
</feature>
<keyword evidence="9" id="KW-0378">Hydrolase</keyword>
<evidence type="ECO:0000256" key="3">
    <source>
        <dbReference type="ARBA" id="ARBA00007739"/>
    </source>
</evidence>
<evidence type="ECO:0000256" key="2">
    <source>
        <dbReference type="ARBA" id="ARBA00007090"/>
    </source>
</evidence>
<keyword evidence="5" id="KW-0121">Carboxypeptidase</keyword>
<evidence type="ECO:0000259" key="19">
    <source>
        <dbReference type="PROSITE" id="PS50853"/>
    </source>
</evidence>
<comment type="similarity">
    <text evidence="2">In the C-terminal section; belongs to the transpeptidase family.</text>
</comment>
<evidence type="ECO:0000313" key="21">
    <source>
        <dbReference type="Proteomes" id="UP000268829"/>
    </source>
</evidence>
<dbReference type="InterPro" id="IPR036116">
    <property type="entry name" value="FN3_sf"/>
</dbReference>
<organism evidence="20 21">
    <name type="scientific">Brevibacillus gelatini</name>
    <dbReference type="NCBI Taxonomy" id="1655277"/>
    <lineage>
        <taxon>Bacteria</taxon>
        <taxon>Bacillati</taxon>
        <taxon>Bacillota</taxon>
        <taxon>Bacilli</taxon>
        <taxon>Bacillales</taxon>
        <taxon>Paenibacillaceae</taxon>
        <taxon>Brevibacillus</taxon>
    </lineage>
</organism>
<dbReference type="GO" id="GO:0071555">
    <property type="term" value="P:cell wall organization"/>
    <property type="evidence" value="ECO:0007669"/>
    <property type="project" value="UniProtKB-KW"/>
</dbReference>
<keyword evidence="8" id="KW-0808">Transferase</keyword>
<feature type="domain" description="Fibronectin type-III" evidence="19">
    <location>
        <begin position="959"/>
        <end position="1048"/>
    </location>
</feature>
<dbReference type="Gene3D" id="1.10.3810.10">
    <property type="entry name" value="Biosynthetic peptidoglycan transglycosylase-like"/>
    <property type="match status" value="1"/>
</dbReference>
<keyword evidence="4" id="KW-1003">Cell membrane</keyword>
<dbReference type="SUPFAM" id="SSF56601">
    <property type="entry name" value="beta-lactamase/transpeptidase-like"/>
    <property type="match status" value="1"/>
</dbReference>
<evidence type="ECO:0000256" key="18">
    <source>
        <dbReference type="SAM" id="Phobius"/>
    </source>
</evidence>
<comment type="catalytic activity">
    <reaction evidence="16">
        <text>[GlcNAc-(1-&gt;4)-Mur2Ac(oyl-L-Ala-gamma-D-Glu-L-Lys-D-Ala-D-Ala)](n)-di-trans,octa-cis-undecaprenyl diphosphate + beta-D-GlcNAc-(1-&gt;4)-Mur2Ac(oyl-L-Ala-gamma-D-Glu-L-Lys-D-Ala-D-Ala)-di-trans,octa-cis-undecaprenyl diphosphate = [GlcNAc-(1-&gt;4)-Mur2Ac(oyl-L-Ala-gamma-D-Glu-L-Lys-D-Ala-D-Ala)](n+1)-di-trans,octa-cis-undecaprenyl diphosphate + di-trans,octa-cis-undecaprenyl diphosphate + H(+)</text>
        <dbReference type="Rhea" id="RHEA:23708"/>
        <dbReference type="Rhea" id="RHEA-COMP:9602"/>
        <dbReference type="Rhea" id="RHEA-COMP:9603"/>
        <dbReference type="ChEBI" id="CHEBI:15378"/>
        <dbReference type="ChEBI" id="CHEBI:58405"/>
        <dbReference type="ChEBI" id="CHEBI:60033"/>
        <dbReference type="ChEBI" id="CHEBI:78435"/>
        <dbReference type="EC" id="2.4.99.28"/>
    </reaction>
</comment>
<dbReference type="Gene3D" id="3.40.710.10">
    <property type="entry name" value="DD-peptidase/beta-lactamase superfamily"/>
    <property type="match status" value="1"/>
</dbReference>
<keyword evidence="14" id="KW-0961">Cell wall biogenesis/degradation</keyword>
<keyword evidence="18" id="KW-1133">Transmembrane helix</keyword>
<dbReference type="GO" id="GO:0008658">
    <property type="term" value="F:penicillin binding"/>
    <property type="evidence" value="ECO:0007669"/>
    <property type="project" value="InterPro"/>
</dbReference>
<evidence type="ECO:0000256" key="6">
    <source>
        <dbReference type="ARBA" id="ARBA00022670"/>
    </source>
</evidence>
<dbReference type="InterPro" id="IPR050396">
    <property type="entry name" value="Glycosyltr_51/Transpeptidase"/>
</dbReference>
<reference evidence="20 21" key="1">
    <citation type="submission" date="2018-10" db="EMBL/GenBank/DDBJ databases">
        <title>Phylogenomics of Brevibacillus.</title>
        <authorList>
            <person name="Dunlap C."/>
        </authorList>
    </citation>
    <scope>NUCLEOTIDE SEQUENCE [LARGE SCALE GENOMIC DNA]</scope>
    <source>
        <strain evidence="20 21">DSM 100115</strain>
    </source>
</reference>
<evidence type="ECO:0000256" key="9">
    <source>
        <dbReference type="ARBA" id="ARBA00022801"/>
    </source>
</evidence>
<evidence type="ECO:0000256" key="16">
    <source>
        <dbReference type="ARBA" id="ARBA00049902"/>
    </source>
</evidence>
<dbReference type="OrthoDB" id="9766909at2"/>
<keyword evidence="13" id="KW-0511">Multifunctional enzyme</keyword>
<dbReference type="InterPro" id="IPR001264">
    <property type="entry name" value="Glyco_trans_51"/>
</dbReference>
<dbReference type="AlphaFoldDB" id="A0A3M8AXH0"/>
<dbReference type="EMBL" id="RHHS01000032">
    <property type="protein sequence ID" value="RNB55868.1"/>
    <property type="molecule type" value="Genomic_DNA"/>
</dbReference>
<gene>
    <name evidence="20" type="ORF">EDM57_14070</name>
</gene>
<comment type="similarity">
    <text evidence="3">In the N-terminal section; belongs to the glycosyltransferase 51 family.</text>
</comment>
<dbReference type="NCBIfam" id="TIGR02074">
    <property type="entry name" value="PBP_1a_fam"/>
    <property type="match status" value="1"/>
</dbReference>
<dbReference type="GO" id="GO:0008360">
    <property type="term" value="P:regulation of cell shape"/>
    <property type="evidence" value="ECO:0007669"/>
    <property type="project" value="UniProtKB-KW"/>
</dbReference>
<feature type="transmembrane region" description="Helical" evidence="18">
    <location>
        <begin position="23"/>
        <end position="52"/>
    </location>
</feature>
<sequence length="1048" mass="114473">MSNNHTSSSEPSKKKRRRSRGRLIWLIVQMVFLLGLMGAAVAGGIVTGYVAALVKDEPVRSKEELEDKIFTNYLTGFAYYNDGSLIGQLRAEEGDRRLVKKADVSPYLINAIIATEDKNYYHHAGVSFQSTLRGAIQEFTNQPVVTGGSTITQQLVKNTILSAEVSHTRKAREIFSAIRIERMFSKDQILEAYMNEIYFGKNANGSNVYGVQAAAKGIFGKDVKELNLSEGSYLAGMIQNPGAYSPFRDESYQRGKERQKMVLDRMLENGYITQAQYDEALKADLKSKLAKPTQQAYREVPFLMMEIEDRAARQLLDAELAEKGRDKSTIGRNEYRQLVEDKRREILRKGYKVYTTIDKNVYSIMQAVAADPNNFGKNRTYTIRRSNGKTETIENALEEVGAMLIHNKTGAILGMIGGRDFKVEQTNHATVPRQPGSAMKPLAAYAPAFELGLLQPASPIDDAPVLLADGQNGTHLPKNWNNKWQGIMSAREALRMSWNIPAIKTYLKVGIPTALEYVKKMGITTLVEADNYAATGVIGGLTYGTTAEEMTNAYATFANHGSFVDAYLIERIEDSQGKVIYRHEAQPVQVYSEQTAYLITDMMRTVVNSGTGTHIRKFVPRKVDVAGKTGTTNNSNDLWFVGYTPELSMGVWVGFDEPYPMPDADKYVPMVVWGKVMKEIIEKHPHLSPPDATFQKPAGIVTATVDSKSGLLPSELSRQAGHLITDLFNRRFVPTKVDDSHQKARLITYNGERYLAKEGTPDDFVTEGIFYRSPDPLPSKEQIQAKNKSVAVKPPDWEQRLPDKEDPRTEVGGTPAAPSGVTASGAGKQIVLSWQSAKEPDLVGYRIYRADAQNGFVKIATVKDPAELSFTDTTARSGGAGYYVTAVDIAGNESSPSAIASVGSAQTWEIPNPGTQPDGSTLPDNTDPANPGVPGSGDSGSGSSNANTGSNTTTPSAAPPSAPKSLSLTMSGNSVKLSWKANSQAEQVMAYNVYFSPDAASGYLLLDTVSATSYTHAAAVPNGSYYVTAVNSYGESPHSNNVTATTTE</sequence>
<dbReference type="InterPro" id="IPR036950">
    <property type="entry name" value="PBP_transglycosylase"/>
</dbReference>
<keyword evidence="18" id="KW-0812">Transmembrane</keyword>
<evidence type="ECO:0000313" key="20">
    <source>
        <dbReference type="EMBL" id="RNB55868.1"/>
    </source>
</evidence>
<dbReference type="GO" id="GO:0009002">
    <property type="term" value="F:serine-type D-Ala-D-Ala carboxypeptidase activity"/>
    <property type="evidence" value="ECO:0007669"/>
    <property type="project" value="UniProtKB-EC"/>
</dbReference>
<evidence type="ECO:0000256" key="8">
    <source>
        <dbReference type="ARBA" id="ARBA00022679"/>
    </source>
</evidence>
<evidence type="ECO:0000256" key="13">
    <source>
        <dbReference type="ARBA" id="ARBA00023268"/>
    </source>
</evidence>
<dbReference type="SUPFAM" id="SSF53955">
    <property type="entry name" value="Lysozyme-like"/>
    <property type="match status" value="1"/>
</dbReference>
<evidence type="ECO:0000256" key="12">
    <source>
        <dbReference type="ARBA" id="ARBA00023136"/>
    </source>
</evidence>
<dbReference type="InterPro" id="IPR012338">
    <property type="entry name" value="Beta-lactam/transpept-like"/>
</dbReference>
<keyword evidence="12 18" id="KW-0472">Membrane</keyword>
<accession>A0A3M8AXH0</accession>
<evidence type="ECO:0000256" key="15">
    <source>
        <dbReference type="ARBA" id="ARBA00034000"/>
    </source>
</evidence>
<evidence type="ECO:0000256" key="11">
    <source>
        <dbReference type="ARBA" id="ARBA00022984"/>
    </source>
</evidence>